<keyword evidence="5 10" id="KW-0297">G-protein coupled receptor</keyword>
<proteinExistence type="inferred from homology"/>
<evidence type="ECO:0000256" key="3">
    <source>
        <dbReference type="ARBA" id="ARBA00022692"/>
    </source>
</evidence>
<dbReference type="SUPFAM" id="SSF81321">
    <property type="entry name" value="Family A G protein-coupled receptor-like"/>
    <property type="match status" value="1"/>
</dbReference>
<keyword evidence="14" id="KW-1185">Reference proteome</keyword>
<dbReference type="Pfam" id="PF00001">
    <property type="entry name" value="7tm_1"/>
    <property type="match status" value="1"/>
</dbReference>
<evidence type="ECO:0000256" key="10">
    <source>
        <dbReference type="RuleBase" id="RU000688"/>
    </source>
</evidence>
<keyword evidence="4 12" id="KW-1133">Transmembrane helix</keyword>
<dbReference type="GO" id="GO:0004993">
    <property type="term" value="F:G protein-coupled serotonin receptor activity"/>
    <property type="evidence" value="ECO:0007669"/>
    <property type="project" value="UniProtKB-ARBA"/>
</dbReference>
<dbReference type="WBParaSite" id="SPAL_0000109000.2">
    <property type="protein sequence ID" value="SPAL_0000109000.2"/>
    <property type="gene ID" value="SPAL_0000109000"/>
</dbReference>
<feature type="compositionally biased region" description="Low complexity" evidence="11">
    <location>
        <begin position="435"/>
        <end position="454"/>
    </location>
</feature>
<dbReference type="GO" id="GO:0071880">
    <property type="term" value="P:adenylate cyclase-activating adrenergic receptor signaling pathway"/>
    <property type="evidence" value="ECO:0007669"/>
    <property type="project" value="TreeGrafter"/>
</dbReference>
<evidence type="ECO:0000256" key="1">
    <source>
        <dbReference type="ARBA" id="ARBA00004651"/>
    </source>
</evidence>
<accession>A0A0N5B4U1</accession>
<feature type="transmembrane region" description="Helical" evidence="12">
    <location>
        <begin position="314"/>
        <end position="336"/>
    </location>
</feature>
<evidence type="ECO:0000256" key="4">
    <source>
        <dbReference type="ARBA" id="ARBA00022989"/>
    </source>
</evidence>
<evidence type="ECO:0000256" key="7">
    <source>
        <dbReference type="ARBA" id="ARBA00023157"/>
    </source>
</evidence>
<dbReference type="STRING" id="174720.A0A0N5B4U1"/>
<dbReference type="SMART" id="SM01381">
    <property type="entry name" value="7TM_GPCR_Srsx"/>
    <property type="match status" value="1"/>
</dbReference>
<evidence type="ECO:0000256" key="6">
    <source>
        <dbReference type="ARBA" id="ARBA00023136"/>
    </source>
</evidence>
<dbReference type="PANTHER" id="PTHR24248">
    <property type="entry name" value="ADRENERGIC RECEPTOR-RELATED G-PROTEIN COUPLED RECEPTOR"/>
    <property type="match status" value="1"/>
</dbReference>
<sequence length="454" mass="52275">MSVTFETYTDYDFLPNNEDVIIENDFLFNVSHNIPIKPFIAAIICIVVSIIIVVTLIGNLMVCLAVFMVRKLKQPPNFLLVNLAVADFSVGFFVMPIAFLSLFENRWILGETVCRLWTSADLTLCTASILNLCFITVDRYLIITKPLRYCAQRTSKRIFIYILLVWCGALLVSVTPLIFLPWKMDSNVCQVPQNQFYQIYATFFSFYGPTAVMVTLYWKMLMAAKRLTEKEERSVSVYLDDSDKKNLPLKKLTKTSSYVITSDNDLSSSESGSKFFYNRRSSAFLNVVRMPLISHTRRHSQQSHHAVRENKARITLGVIMSTFIICWLPFFIMALMKSFKLIDAPRWLDNLTLWLGYSNSMLNPLIYCKYNAEFRVPFREMLCCRFRTLKSVVRHESFTKKYGPLKPQKIKENEVEGKQLALLTNKLPVPEVPDSSPTTSKKNSTNETQNNVPV</sequence>
<dbReference type="Proteomes" id="UP000046392">
    <property type="component" value="Unplaced"/>
</dbReference>
<dbReference type="PRINTS" id="PR00237">
    <property type="entry name" value="GPCRRHODOPSN"/>
</dbReference>
<evidence type="ECO:0000256" key="5">
    <source>
        <dbReference type="ARBA" id="ARBA00023040"/>
    </source>
</evidence>
<dbReference type="PROSITE" id="PS50262">
    <property type="entry name" value="G_PROTEIN_RECEP_F1_2"/>
    <property type="match status" value="1"/>
</dbReference>
<feature type="transmembrane region" description="Helical" evidence="12">
    <location>
        <begin position="79"/>
        <end position="103"/>
    </location>
</feature>
<evidence type="ECO:0000313" key="15">
    <source>
        <dbReference type="WBParaSite" id="SPAL_0000109000.2"/>
    </source>
</evidence>
<feature type="domain" description="G-protein coupled receptors family 1 profile" evidence="13">
    <location>
        <begin position="58"/>
        <end position="367"/>
    </location>
</feature>
<feature type="transmembrane region" description="Helical" evidence="12">
    <location>
        <begin position="199"/>
        <end position="218"/>
    </location>
</feature>
<dbReference type="Gene3D" id="1.20.1070.10">
    <property type="entry name" value="Rhodopsin 7-helix transmembrane proteins"/>
    <property type="match status" value="1"/>
</dbReference>
<dbReference type="GO" id="GO:0005886">
    <property type="term" value="C:plasma membrane"/>
    <property type="evidence" value="ECO:0007669"/>
    <property type="project" value="UniProtKB-SubCell"/>
</dbReference>
<dbReference type="InterPro" id="IPR000276">
    <property type="entry name" value="GPCR_Rhodpsn"/>
</dbReference>
<comment type="subcellular location">
    <subcellularLocation>
        <location evidence="1">Cell membrane</location>
        <topology evidence="1">Multi-pass membrane protein</topology>
    </subcellularLocation>
</comment>
<keyword evidence="9 10" id="KW-0807">Transducer</keyword>
<comment type="similarity">
    <text evidence="10">Belongs to the G-protein coupled receptor 1 family.</text>
</comment>
<evidence type="ECO:0000256" key="9">
    <source>
        <dbReference type="ARBA" id="ARBA00023224"/>
    </source>
</evidence>
<evidence type="ECO:0000256" key="2">
    <source>
        <dbReference type="ARBA" id="ARBA00022475"/>
    </source>
</evidence>
<dbReference type="CDD" id="cd15329">
    <property type="entry name" value="7tmA_5-HT7"/>
    <property type="match status" value="1"/>
</dbReference>
<protein>
    <submittedName>
        <fullName evidence="15">G_PROTEIN_RECEP_F1_2 domain-containing protein</fullName>
    </submittedName>
</protein>
<organism evidence="14 15">
    <name type="scientific">Strongyloides papillosus</name>
    <name type="common">Intestinal threadworm</name>
    <dbReference type="NCBI Taxonomy" id="174720"/>
    <lineage>
        <taxon>Eukaryota</taxon>
        <taxon>Metazoa</taxon>
        <taxon>Ecdysozoa</taxon>
        <taxon>Nematoda</taxon>
        <taxon>Chromadorea</taxon>
        <taxon>Rhabditida</taxon>
        <taxon>Tylenchina</taxon>
        <taxon>Panagrolaimomorpha</taxon>
        <taxon>Strongyloidoidea</taxon>
        <taxon>Strongyloididae</taxon>
        <taxon>Strongyloides</taxon>
    </lineage>
</organism>
<keyword evidence="7" id="KW-1015">Disulfide bond</keyword>
<dbReference type="InterPro" id="IPR017452">
    <property type="entry name" value="GPCR_Rhodpsn_7TM"/>
</dbReference>
<dbReference type="AlphaFoldDB" id="A0A0N5B4U1"/>
<feature type="transmembrane region" description="Helical" evidence="12">
    <location>
        <begin position="115"/>
        <end position="137"/>
    </location>
</feature>
<dbReference type="GO" id="GO:0043410">
    <property type="term" value="P:positive regulation of MAPK cascade"/>
    <property type="evidence" value="ECO:0007669"/>
    <property type="project" value="TreeGrafter"/>
</dbReference>
<evidence type="ECO:0000259" key="13">
    <source>
        <dbReference type="PROSITE" id="PS50262"/>
    </source>
</evidence>
<reference evidence="15" key="1">
    <citation type="submission" date="2017-02" db="UniProtKB">
        <authorList>
            <consortium name="WormBaseParasite"/>
        </authorList>
    </citation>
    <scope>IDENTIFICATION</scope>
</reference>
<keyword evidence="6 12" id="KW-0472">Membrane</keyword>
<keyword evidence="2" id="KW-1003">Cell membrane</keyword>
<feature type="transmembrane region" description="Helical" evidence="12">
    <location>
        <begin position="158"/>
        <end position="179"/>
    </location>
</feature>
<evidence type="ECO:0000256" key="12">
    <source>
        <dbReference type="SAM" id="Phobius"/>
    </source>
</evidence>
<evidence type="ECO:0000256" key="8">
    <source>
        <dbReference type="ARBA" id="ARBA00023170"/>
    </source>
</evidence>
<feature type="transmembrane region" description="Helical" evidence="12">
    <location>
        <begin position="39"/>
        <end position="67"/>
    </location>
</feature>
<evidence type="ECO:0000256" key="11">
    <source>
        <dbReference type="SAM" id="MobiDB-lite"/>
    </source>
</evidence>
<name>A0A0N5B4U1_STREA</name>
<keyword evidence="3 10" id="KW-0812">Transmembrane</keyword>
<dbReference type="PROSITE" id="PS00237">
    <property type="entry name" value="G_PROTEIN_RECEP_F1_1"/>
    <property type="match status" value="1"/>
</dbReference>
<feature type="region of interest" description="Disordered" evidence="11">
    <location>
        <begin position="424"/>
        <end position="454"/>
    </location>
</feature>
<keyword evidence="8 10" id="KW-0675">Receptor</keyword>
<evidence type="ECO:0000313" key="14">
    <source>
        <dbReference type="Proteomes" id="UP000046392"/>
    </source>
</evidence>
<dbReference type="PANTHER" id="PTHR24248:SF199">
    <property type="entry name" value="IP13425P-RELATED"/>
    <property type="match status" value="1"/>
</dbReference>